<dbReference type="RefSeq" id="WP_106195007.1">
    <property type="nucleotide sequence ID" value="NZ_PVTF01000017.1"/>
</dbReference>
<reference evidence="1 2" key="1">
    <citation type="submission" date="2018-03" db="EMBL/GenBank/DDBJ databases">
        <title>Genomic Encyclopedia of Archaeal and Bacterial Type Strains, Phase II (KMG-II): from individual species to whole genera.</title>
        <authorList>
            <person name="Goeker M."/>
        </authorList>
    </citation>
    <scope>NUCLEOTIDE SEQUENCE [LARGE SCALE GENOMIC DNA]</scope>
    <source>
        <strain evidence="1 2">DSM 44720</strain>
    </source>
</reference>
<protein>
    <submittedName>
        <fullName evidence="1">Uncharacterized protein</fullName>
    </submittedName>
</protein>
<comment type="caution">
    <text evidence="1">The sequence shown here is derived from an EMBL/GenBank/DDBJ whole genome shotgun (WGS) entry which is preliminary data.</text>
</comment>
<name>A0A2T0SLI7_9PSEU</name>
<dbReference type="OrthoDB" id="3213412at2"/>
<evidence type="ECO:0000313" key="1">
    <source>
        <dbReference type="EMBL" id="PRY34266.1"/>
    </source>
</evidence>
<proteinExistence type="predicted"/>
<dbReference type="EMBL" id="PVTF01000017">
    <property type="protein sequence ID" value="PRY34266.1"/>
    <property type="molecule type" value="Genomic_DNA"/>
</dbReference>
<sequence>MLTAWDGFARVDYLPIPGRVQVTLSTVEPTVFGRPRRGLACAFAADDTGGPPTFVEVDIGFGLTEDEEVLLGGPLMAVVNGLVGGGPEARCTRLTLDEVTALARTWAPYRDRVLARPLVEMRSGTWTNGLWTSLAGLGLVAALRARPMAVELYRDEAEEVVWHDVLLPVDLAALAMVDQEVRWSVYREWDPVAGREETGVVVRATGSPGSAPRLLVGFDDGDGDWVPLVPEPTEPQVVIAVLPLDPGTGEPALRFRTGGRTDG</sequence>
<gene>
    <name evidence="1" type="ORF">CLV43_11739</name>
</gene>
<organism evidence="1 2">
    <name type="scientific">Umezawaea tangerina</name>
    <dbReference type="NCBI Taxonomy" id="84725"/>
    <lineage>
        <taxon>Bacteria</taxon>
        <taxon>Bacillati</taxon>
        <taxon>Actinomycetota</taxon>
        <taxon>Actinomycetes</taxon>
        <taxon>Pseudonocardiales</taxon>
        <taxon>Pseudonocardiaceae</taxon>
        <taxon>Umezawaea</taxon>
    </lineage>
</organism>
<evidence type="ECO:0000313" key="2">
    <source>
        <dbReference type="Proteomes" id="UP000239494"/>
    </source>
</evidence>
<accession>A0A2T0SLI7</accession>
<keyword evidence="2" id="KW-1185">Reference proteome</keyword>
<dbReference type="Proteomes" id="UP000239494">
    <property type="component" value="Unassembled WGS sequence"/>
</dbReference>
<dbReference type="AlphaFoldDB" id="A0A2T0SLI7"/>